<proteinExistence type="inferred from homology"/>
<dbReference type="PROSITE" id="PS00595">
    <property type="entry name" value="AA_TRANSFER_CLASS_5"/>
    <property type="match status" value="1"/>
</dbReference>
<dbReference type="SUPFAM" id="SSF53383">
    <property type="entry name" value="PLP-dependent transferases"/>
    <property type="match status" value="1"/>
</dbReference>
<evidence type="ECO:0000256" key="5">
    <source>
        <dbReference type="ARBA" id="ARBA00022898"/>
    </source>
</evidence>
<keyword evidence="6" id="KW-0408">Iron</keyword>
<evidence type="ECO:0000256" key="4">
    <source>
        <dbReference type="ARBA" id="ARBA00022723"/>
    </source>
</evidence>
<dbReference type="InterPro" id="IPR015422">
    <property type="entry name" value="PyrdxlP-dep_Trfase_small"/>
</dbReference>
<evidence type="ECO:0000256" key="1">
    <source>
        <dbReference type="ARBA" id="ARBA00001933"/>
    </source>
</evidence>
<evidence type="ECO:0000256" key="3">
    <source>
        <dbReference type="ARBA" id="ARBA00012239"/>
    </source>
</evidence>
<dbReference type="Gene3D" id="3.90.1150.10">
    <property type="entry name" value="Aspartate Aminotransferase, domain 1"/>
    <property type="match status" value="1"/>
</dbReference>
<dbReference type="EC" id="2.8.1.7" evidence="3"/>
<dbReference type="Gene3D" id="3.40.640.10">
    <property type="entry name" value="Type I PLP-dependent aspartate aminotransferase-like (Major domain)"/>
    <property type="match status" value="1"/>
</dbReference>
<keyword evidence="4" id="KW-0479">Metal-binding</keyword>
<keyword evidence="7" id="KW-0411">Iron-sulfur</keyword>
<dbReference type="PANTHER" id="PTHR11601:SF34">
    <property type="entry name" value="CYSTEINE DESULFURASE"/>
    <property type="match status" value="1"/>
</dbReference>
<dbReference type="InterPro" id="IPR015421">
    <property type="entry name" value="PyrdxlP-dep_Trfase_major"/>
</dbReference>
<feature type="domain" description="Aminotransferase class V" evidence="8">
    <location>
        <begin position="4"/>
        <end position="238"/>
    </location>
</feature>
<evidence type="ECO:0000313" key="9">
    <source>
        <dbReference type="EMBL" id="GAG15454.1"/>
    </source>
</evidence>
<dbReference type="FunFam" id="3.40.640.10:FF:000084">
    <property type="entry name" value="IscS-like cysteine desulfurase"/>
    <property type="match status" value="1"/>
</dbReference>
<evidence type="ECO:0000256" key="2">
    <source>
        <dbReference type="ARBA" id="ARBA00006490"/>
    </source>
</evidence>
<dbReference type="EMBL" id="BARS01033810">
    <property type="protein sequence ID" value="GAG15454.1"/>
    <property type="molecule type" value="Genomic_DNA"/>
</dbReference>
<dbReference type="InterPro" id="IPR015424">
    <property type="entry name" value="PyrdxlP-dep_Trfase"/>
</dbReference>
<evidence type="ECO:0000259" key="8">
    <source>
        <dbReference type="Pfam" id="PF00266"/>
    </source>
</evidence>
<dbReference type="PANTHER" id="PTHR11601">
    <property type="entry name" value="CYSTEINE DESULFURYLASE FAMILY MEMBER"/>
    <property type="match status" value="1"/>
</dbReference>
<dbReference type="GO" id="GO:0031071">
    <property type="term" value="F:cysteine desulfurase activity"/>
    <property type="evidence" value="ECO:0007669"/>
    <property type="project" value="UniProtKB-EC"/>
</dbReference>
<dbReference type="GO" id="GO:0051536">
    <property type="term" value="F:iron-sulfur cluster binding"/>
    <property type="evidence" value="ECO:0007669"/>
    <property type="project" value="UniProtKB-KW"/>
</dbReference>
<reference evidence="9" key="1">
    <citation type="journal article" date="2014" name="Front. Microbiol.">
        <title>High frequency of phylogenetically diverse reductive dehalogenase-homologous genes in deep subseafloor sedimentary metagenomes.</title>
        <authorList>
            <person name="Kawai M."/>
            <person name="Futagami T."/>
            <person name="Toyoda A."/>
            <person name="Takaki Y."/>
            <person name="Nishi S."/>
            <person name="Hori S."/>
            <person name="Arai W."/>
            <person name="Tsubouchi T."/>
            <person name="Morono Y."/>
            <person name="Uchiyama I."/>
            <person name="Ito T."/>
            <person name="Fujiyama A."/>
            <person name="Inagaki F."/>
            <person name="Takami H."/>
        </authorList>
    </citation>
    <scope>NUCLEOTIDE SEQUENCE</scope>
    <source>
        <strain evidence="9">Expedition CK06-06</strain>
    </source>
</reference>
<dbReference type="InterPro" id="IPR000192">
    <property type="entry name" value="Aminotrans_V_dom"/>
</dbReference>
<gene>
    <name evidence="9" type="ORF">S01H1_52314</name>
</gene>
<dbReference type="InterPro" id="IPR020578">
    <property type="entry name" value="Aminotrans_V_PyrdxlP_BS"/>
</dbReference>
<keyword evidence="5" id="KW-0663">Pyridoxal phosphate</keyword>
<comment type="cofactor">
    <cofactor evidence="1">
        <name>pyridoxal 5'-phosphate</name>
        <dbReference type="ChEBI" id="CHEBI:597326"/>
    </cofactor>
</comment>
<comment type="caution">
    <text evidence="9">The sequence shown here is derived from an EMBL/GenBank/DDBJ whole genome shotgun (WGS) entry which is preliminary data.</text>
</comment>
<feature type="non-terminal residue" evidence="9">
    <location>
        <position position="239"/>
    </location>
</feature>
<dbReference type="Pfam" id="PF00266">
    <property type="entry name" value="Aminotran_5"/>
    <property type="match status" value="1"/>
</dbReference>
<comment type="similarity">
    <text evidence="2">Belongs to the class-V pyridoxal-phosphate-dependent aminotransferase family. NifS/IscS subfamily.</text>
</comment>
<evidence type="ECO:0000256" key="6">
    <source>
        <dbReference type="ARBA" id="ARBA00023004"/>
    </source>
</evidence>
<sequence length="239" mass="25930">MKRVYLDHNATTPLDPRVFEAMRPYLTEAFGNASSPHQYGRVAKQALEESRGIVAEAIGAKPEKIIFTSGGTEADNLALRGIAYCKGKGHIITPSIEHHAVIRTCSDLEKDGFTLTYLPVDSQGRVDPDEVKKSIRKDTIIISLMCANNETGVIEPVAEVGRIAREYNIPFHCDAAQAVGKIVVDVRELCTDLLSLSSHKIYGPKGVGALFVKDGIELSPILTGGHHERGLRAGTENIA</sequence>
<dbReference type="AlphaFoldDB" id="X0VBK6"/>
<dbReference type="GO" id="GO:0046872">
    <property type="term" value="F:metal ion binding"/>
    <property type="evidence" value="ECO:0007669"/>
    <property type="project" value="UniProtKB-KW"/>
</dbReference>
<organism evidence="9">
    <name type="scientific">marine sediment metagenome</name>
    <dbReference type="NCBI Taxonomy" id="412755"/>
    <lineage>
        <taxon>unclassified sequences</taxon>
        <taxon>metagenomes</taxon>
        <taxon>ecological metagenomes</taxon>
    </lineage>
</organism>
<protein>
    <recommendedName>
        <fullName evidence="3">cysteine desulfurase</fullName>
        <ecNumber evidence="3">2.8.1.7</ecNumber>
    </recommendedName>
</protein>
<accession>X0VBK6</accession>
<name>X0VBK6_9ZZZZ</name>
<evidence type="ECO:0000256" key="7">
    <source>
        <dbReference type="ARBA" id="ARBA00023014"/>
    </source>
</evidence>